<keyword evidence="1" id="KW-0328">Glycosyltransferase</keyword>
<organism evidence="5 6">
    <name type="scientific">Microbispora rosea</name>
    <dbReference type="NCBI Taxonomy" id="58117"/>
    <lineage>
        <taxon>Bacteria</taxon>
        <taxon>Bacillati</taxon>
        <taxon>Actinomycetota</taxon>
        <taxon>Actinomycetes</taxon>
        <taxon>Streptosporangiales</taxon>
        <taxon>Streptosporangiaceae</taxon>
        <taxon>Microbispora</taxon>
    </lineage>
</organism>
<evidence type="ECO:0000313" key="6">
    <source>
        <dbReference type="Proteomes" id="UP000186096"/>
    </source>
</evidence>
<dbReference type="RefSeq" id="WP_076436818.1">
    <property type="nucleotide sequence ID" value="NZ_FTNI01000014.1"/>
</dbReference>
<evidence type="ECO:0000256" key="1">
    <source>
        <dbReference type="ARBA" id="ARBA00022676"/>
    </source>
</evidence>
<dbReference type="AlphaFoldDB" id="A0A1N7DD69"/>
<proteinExistence type="predicted"/>
<dbReference type="EMBL" id="FTNI01000014">
    <property type="protein sequence ID" value="SIR73707.1"/>
    <property type="molecule type" value="Genomic_DNA"/>
</dbReference>
<dbReference type="Proteomes" id="UP000186096">
    <property type="component" value="Unassembled WGS sequence"/>
</dbReference>
<feature type="domain" description="Glycosyltransferase subfamily 4-like N-terminal" evidence="4">
    <location>
        <begin position="22"/>
        <end position="123"/>
    </location>
</feature>
<sequence length="352" mass="38039">MAQALHIGMVAPPWYDVPPRTYGGIEAVTAALVRGLRARGHRVTVIGAGREVDLRTYDEPPSDRIGESFPEVVHAAEAARLLQGLDVDIVHDHSLAGPLTAAGRLVPTVVTCHNDVSGELGDYYRSLGGDVSLVAISAAQRAHAPDLNWVGRVHNALDVAAWPFRERKDDWVLWLGRLSPDKGAHLAIEAARAAGRRILLVGRRAERAEHAYFRERVEPLLGPGVEYLGEADGALKNDLFSRARCLVLPLLWDEPFGMVMIEAMACGTPVVALRRGAAPEIVVDGVTGYVRDTPGELPAAIEAVSALDPHAVRDRVVRHFDVPVMVGGYERVYHGVVAARAAAARRPLPLGR</sequence>
<dbReference type="PANTHER" id="PTHR12526:SF595">
    <property type="entry name" value="BLL5217 PROTEIN"/>
    <property type="match status" value="1"/>
</dbReference>
<dbReference type="GO" id="GO:0016757">
    <property type="term" value="F:glycosyltransferase activity"/>
    <property type="evidence" value="ECO:0007669"/>
    <property type="project" value="UniProtKB-KW"/>
</dbReference>
<evidence type="ECO:0000313" key="5">
    <source>
        <dbReference type="EMBL" id="SIR73707.1"/>
    </source>
</evidence>
<dbReference type="CDD" id="cd03802">
    <property type="entry name" value="GT4_AviGT4-like"/>
    <property type="match status" value="1"/>
</dbReference>
<accession>A0A1N7DD69</accession>
<dbReference type="STRING" id="58117.SAMN05421833_11468"/>
<evidence type="ECO:0000256" key="2">
    <source>
        <dbReference type="ARBA" id="ARBA00022679"/>
    </source>
</evidence>
<dbReference type="SUPFAM" id="SSF53756">
    <property type="entry name" value="UDP-Glycosyltransferase/glycogen phosphorylase"/>
    <property type="match status" value="1"/>
</dbReference>
<keyword evidence="6" id="KW-1185">Reference proteome</keyword>
<dbReference type="InterPro" id="IPR028098">
    <property type="entry name" value="Glyco_trans_4-like_N"/>
</dbReference>
<dbReference type="Gene3D" id="3.40.50.2000">
    <property type="entry name" value="Glycogen Phosphorylase B"/>
    <property type="match status" value="2"/>
</dbReference>
<dbReference type="InterPro" id="IPR001296">
    <property type="entry name" value="Glyco_trans_1"/>
</dbReference>
<evidence type="ECO:0000259" key="3">
    <source>
        <dbReference type="Pfam" id="PF00534"/>
    </source>
</evidence>
<dbReference type="Pfam" id="PF00534">
    <property type="entry name" value="Glycos_transf_1"/>
    <property type="match status" value="1"/>
</dbReference>
<gene>
    <name evidence="5" type="ORF">SAMN05421833_11468</name>
</gene>
<protein>
    <submittedName>
        <fullName evidence="5">Glycosyltransferase involved in cell wall bisynthesis</fullName>
    </submittedName>
</protein>
<dbReference type="Pfam" id="PF13439">
    <property type="entry name" value="Glyco_transf_4"/>
    <property type="match status" value="1"/>
</dbReference>
<evidence type="ECO:0000259" key="4">
    <source>
        <dbReference type="Pfam" id="PF13439"/>
    </source>
</evidence>
<dbReference type="OrthoDB" id="9809227at2"/>
<feature type="domain" description="Glycosyl transferase family 1" evidence="3">
    <location>
        <begin position="168"/>
        <end position="301"/>
    </location>
</feature>
<dbReference type="PANTHER" id="PTHR12526">
    <property type="entry name" value="GLYCOSYLTRANSFERASE"/>
    <property type="match status" value="1"/>
</dbReference>
<keyword evidence="2 5" id="KW-0808">Transferase</keyword>
<name>A0A1N7DD69_9ACTN</name>
<reference evidence="6" key="1">
    <citation type="submission" date="2017-01" db="EMBL/GenBank/DDBJ databases">
        <authorList>
            <person name="Varghese N."/>
            <person name="Submissions S."/>
        </authorList>
    </citation>
    <scope>NUCLEOTIDE SEQUENCE [LARGE SCALE GENOMIC DNA]</scope>
    <source>
        <strain evidence="6">ATCC 12950</strain>
    </source>
</reference>